<keyword evidence="3" id="KW-1185">Reference proteome</keyword>
<organism evidence="2 3">
    <name type="scientific">Aristolochia fimbriata</name>
    <name type="common">White veined hardy Dutchman's pipe vine</name>
    <dbReference type="NCBI Taxonomy" id="158543"/>
    <lineage>
        <taxon>Eukaryota</taxon>
        <taxon>Viridiplantae</taxon>
        <taxon>Streptophyta</taxon>
        <taxon>Embryophyta</taxon>
        <taxon>Tracheophyta</taxon>
        <taxon>Spermatophyta</taxon>
        <taxon>Magnoliopsida</taxon>
        <taxon>Magnoliidae</taxon>
        <taxon>Piperales</taxon>
        <taxon>Aristolochiaceae</taxon>
        <taxon>Aristolochia</taxon>
    </lineage>
</organism>
<dbReference type="AlphaFoldDB" id="A0AAV7E987"/>
<proteinExistence type="predicted"/>
<accession>A0AAV7E987</accession>
<dbReference type="Proteomes" id="UP000825729">
    <property type="component" value="Unassembled WGS sequence"/>
</dbReference>
<feature type="region of interest" description="Disordered" evidence="1">
    <location>
        <begin position="1"/>
        <end position="30"/>
    </location>
</feature>
<sequence>MANPGDGTVFLNRTTRATRGKRNRARIEERRRRRRRRVVAALFRPSLLEIAQHIPSRVAGDASMGAVPWLPRTSPLKGSSIDINLVEIVGVGLLCIQGPEQGMLLCIVSSIAEI</sequence>
<comment type="caution">
    <text evidence="2">The sequence shown here is derived from an EMBL/GenBank/DDBJ whole genome shotgun (WGS) entry which is preliminary data.</text>
</comment>
<dbReference type="EMBL" id="JAINDJ010000006">
    <property type="protein sequence ID" value="KAG9444386.1"/>
    <property type="molecule type" value="Genomic_DNA"/>
</dbReference>
<reference evidence="2 3" key="1">
    <citation type="submission" date="2021-07" db="EMBL/GenBank/DDBJ databases">
        <title>The Aristolochia fimbriata genome: insights into angiosperm evolution, floral development and chemical biosynthesis.</title>
        <authorList>
            <person name="Jiao Y."/>
        </authorList>
    </citation>
    <scope>NUCLEOTIDE SEQUENCE [LARGE SCALE GENOMIC DNA]</scope>
    <source>
        <strain evidence="2">IBCAS-2021</strain>
        <tissue evidence="2">Leaf</tissue>
    </source>
</reference>
<evidence type="ECO:0000313" key="3">
    <source>
        <dbReference type="Proteomes" id="UP000825729"/>
    </source>
</evidence>
<name>A0AAV7E987_ARIFI</name>
<gene>
    <name evidence="2" type="ORF">H6P81_015726</name>
</gene>
<protein>
    <submittedName>
        <fullName evidence="2">Uncharacterized protein</fullName>
    </submittedName>
</protein>
<evidence type="ECO:0000313" key="2">
    <source>
        <dbReference type="EMBL" id="KAG9444386.1"/>
    </source>
</evidence>
<evidence type="ECO:0000256" key="1">
    <source>
        <dbReference type="SAM" id="MobiDB-lite"/>
    </source>
</evidence>